<evidence type="ECO:0000256" key="2">
    <source>
        <dbReference type="ARBA" id="ARBA00022771"/>
    </source>
</evidence>
<accession>A0ABD1H4L2</accession>
<dbReference type="InterPro" id="IPR046824">
    <property type="entry name" value="Mss51-like_C"/>
</dbReference>
<keyword evidence="1" id="KW-0479">Metal-binding</keyword>
<name>A0ABD1H4L2_SALDI</name>
<dbReference type="Gene3D" id="6.10.140.2220">
    <property type="match status" value="1"/>
</dbReference>
<evidence type="ECO:0000256" key="3">
    <source>
        <dbReference type="ARBA" id="ARBA00022833"/>
    </source>
</evidence>
<evidence type="ECO:0000313" key="7">
    <source>
        <dbReference type="Proteomes" id="UP001567538"/>
    </source>
</evidence>
<dbReference type="PANTHER" id="PTHR47570:SF1">
    <property type="entry name" value="ZINC ION BINDING PROTEIN"/>
    <property type="match status" value="1"/>
</dbReference>
<proteinExistence type="predicted"/>
<dbReference type="PANTHER" id="PTHR47570">
    <property type="entry name" value="ZINC ION BINDING PROTEIN"/>
    <property type="match status" value="1"/>
</dbReference>
<dbReference type="Pfam" id="PF20179">
    <property type="entry name" value="MSS51_C"/>
    <property type="match status" value="1"/>
</dbReference>
<organism evidence="6 7">
    <name type="scientific">Salvia divinorum</name>
    <name type="common">Maria pastora</name>
    <name type="synonym">Diviner's sage</name>
    <dbReference type="NCBI Taxonomy" id="28513"/>
    <lineage>
        <taxon>Eukaryota</taxon>
        <taxon>Viridiplantae</taxon>
        <taxon>Streptophyta</taxon>
        <taxon>Embryophyta</taxon>
        <taxon>Tracheophyta</taxon>
        <taxon>Spermatophyta</taxon>
        <taxon>Magnoliopsida</taxon>
        <taxon>eudicotyledons</taxon>
        <taxon>Gunneridae</taxon>
        <taxon>Pentapetalae</taxon>
        <taxon>asterids</taxon>
        <taxon>lamiids</taxon>
        <taxon>Lamiales</taxon>
        <taxon>Lamiaceae</taxon>
        <taxon>Nepetoideae</taxon>
        <taxon>Mentheae</taxon>
        <taxon>Salviinae</taxon>
        <taxon>Salvia</taxon>
        <taxon>Salvia subgen. Calosphace</taxon>
    </lineage>
</organism>
<sequence>MECAAKGGGTPCSGHPIRRCQRCQAVAYCSLAHQVSHRSAHKRECERFEQQMKRANILNDFPFTFTREATQIQGTRCSFLNKQGVHLLGMWICECRCGGVSASIFEDSRLISSWNLPSELCPCRGPSSPIPENLTSWKDYYEWRRIPLCSPASLLLHWPLTIFRAIQLATLESLLPEFASELRIHYLGPERELLQVAIFGELQALFPGVKLYIDLVGPAIPNVRDGEKIDLCTYAQCNSMGCGCQNSADSYQEGVDTRHSSAITLRLHAGCYHHCYKELLQDSFPHIIIAPNAGVAAYKSWLPTLEVIKELKVPAVFSDYCEEACHLAASCISSATGYAPRIQIQINPFRQPLCVEESALHLPCYSNCFLFGL</sequence>
<dbReference type="GO" id="GO:0008270">
    <property type="term" value="F:zinc ion binding"/>
    <property type="evidence" value="ECO:0007669"/>
    <property type="project" value="UniProtKB-KW"/>
</dbReference>
<dbReference type="Pfam" id="PF01753">
    <property type="entry name" value="zf-MYND"/>
    <property type="match status" value="1"/>
</dbReference>
<protein>
    <submittedName>
        <fullName evidence="6">Zinc finger MYND domain-containing protein 15 isoform X1</fullName>
    </submittedName>
</protein>
<reference evidence="6 7" key="1">
    <citation type="submission" date="2024-06" db="EMBL/GenBank/DDBJ databases">
        <title>A chromosome level genome sequence of Diviner's sage (Salvia divinorum).</title>
        <authorList>
            <person name="Ford S.A."/>
            <person name="Ro D.-K."/>
            <person name="Ness R.W."/>
            <person name="Phillips M.A."/>
        </authorList>
    </citation>
    <scope>NUCLEOTIDE SEQUENCE [LARGE SCALE GENOMIC DNA]</scope>
    <source>
        <strain evidence="6">SAF-2024a</strain>
        <tissue evidence="6">Leaf</tissue>
    </source>
</reference>
<evidence type="ECO:0000259" key="4">
    <source>
        <dbReference type="Pfam" id="PF01753"/>
    </source>
</evidence>
<dbReference type="AlphaFoldDB" id="A0ABD1H4L2"/>
<evidence type="ECO:0000259" key="5">
    <source>
        <dbReference type="Pfam" id="PF20179"/>
    </source>
</evidence>
<dbReference type="SUPFAM" id="SSF144232">
    <property type="entry name" value="HIT/MYND zinc finger-like"/>
    <property type="match status" value="1"/>
</dbReference>
<gene>
    <name evidence="6" type="ORF">AAHA92_18828</name>
</gene>
<keyword evidence="7" id="KW-1185">Reference proteome</keyword>
<dbReference type="Proteomes" id="UP001567538">
    <property type="component" value="Unassembled WGS sequence"/>
</dbReference>
<keyword evidence="2" id="KW-0863">Zinc-finger</keyword>
<dbReference type="EMBL" id="JBEAFC010000007">
    <property type="protein sequence ID" value="KAL1550925.1"/>
    <property type="molecule type" value="Genomic_DNA"/>
</dbReference>
<dbReference type="InterPro" id="IPR002893">
    <property type="entry name" value="Znf_MYND"/>
</dbReference>
<keyword evidence="3" id="KW-0862">Zinc</keyword>
<evidence type="ECO:0000313" key="6">
    <source>
        <dbReference type="EMBL" id="KAL1550925.1"/>
    </source>
</evidence>
<comment type="caution">
    <text evidence="6">The sequence shown here is derived from an EMBL/GenBank/DDBJ whole genome shotgun (WGS) entry which is preliminary data.</text>
</comment>
<feature type="domain" description="Mitochondrial splicing suppressor 51-like C-terminal" evidence="5">
    <location>
        <begin position="159"/>
        <end position="353"/>
    </location>
</feature>
<feature type="domain" description="MYND-type" evidence="4">
    <location>
        <begin position="12"/>
        <end position="45"/>
    </location>
</feature>
<evidence type="ECO:0000256" key="1">
    <source>
        <dbReference type="ARBA" id="ARBA00022723"/>
    </source>
</evidence>